<dbReference type="GO" id="GO:0055129">
    <property type="term" value="P:L-proline biosynthetic process"/>
    <property type="evidence" value="ECO:0007669"/>
    <property type="project" value="UniProtKB-UniPathway"/>
</dbReference>
<dbReference type="Gene3D" id="3.40.309.10">
    <property type="entry name" value="Aldehyde Dehydrogenase, Chain A, domain 2"/>
    <property type="match status" value="1"/>
</dbReference>
<keyword evidence="4" id="KW-0641">Proline biosynthesis</keyword>
<dbReference type="EC" id="1.2.1.41" evidence="2"/>
<dbReference type="InterPro" id="IPR016162">
    <property type="entry name" value="Ald_DH_N"/>
</dbReference>
<dbReference type="CDD" id="cd07079">
    <property type="entry name" value="ALDH_F18-19_ProA-GPR"/>
    <property type="match status" value="1"/>
</dbReference>
<dbReference type="InterPro" id="IPR000965">
    <property type="entry name" value="GPR_dom"/>
</dbReference>
<keyword evidence="6" id="KW-0560">Oxidoreductase</keyword>
<gene>
    <name evidence="13" type="ORF">BDY21DRAFT_362895</name>
</gene>
<sequence>MSLTNATPQEAARAARKSSRALAVLPAADRDRALTAVHRALADARDDILRANLRDLEAAMRAAEAGTLSQSLLKRLDLGREGKYEDMLQGVLDVRDLPDPIGVIGARTLLDDDLVLERKSCPIGVLLVIFEARPEVIANISALAIKSGNAAILKGGKESTESFKAIAAAVSRALAATAVPSDCLQLVTTRDAVGPLLELDRDIDLVIPRGGNELVRKVKASTQIPVLGHADGLCSVYLKADCDPAAAARLVVDAKLSYPAACNAAETLLVDEDALGTVLPPIAAVLLERGVSLRCDEAAKATLGATLDAHRAAILQDADEADFRTEFLGPTLAVKTVPRAATPEAATDTAVAHINEHGSHHTDAIVTASRACAERFLAGVDSASVFWNASTRIADGQRYGLGAEVGISTNKIHARGPVGLEGLTIYKWLLRGAGHVSADYGAGGKKWKHRRLPVGDDERYARTDEELDVLRAFRARANGV</sequence>
<dbReference type="NCBIfam" id="TIGR00407">
    <property type="entry name" value="proA"/>
    <property type="match status" value="1"/>
</dbReference>
<evidence type="ECO:0000256" key="11">
    <source>
        <dbReference type="ARBA" id="ARBA00077451"/>
    </source>
</evidence>
<evidence type="ECO:0000256" key="9">
    <source>
        <dbReference type="ARBA" id="ARBA00060997"/>
    </source>
</evidence>
<dbReference type="SUPFAM" id="SSF53720">
    <property type="entry name" value="ALDH-like"/>
    <property type="match status" value="1"/>
</dbReference>
<dbReference type="InterPro" id="IPR016163">
    <property type="entry name" value="Ald_DH_C"/>
</dbReference>
<dbReference type="InterPro" id="IPR016161">
    <property type="entry name" value="Ald_DH/histidinol_DH"/>
</dbReference>
<comment type="function">
    <text evidence="8">Catalyzes the NADPH dependent reduction of L-gamma-glutamyl 5-phosphate into L-glutamate 5-semialdehyde and phosphate. The product spontaneously undergoes cyclization to form 1-pyrroline-5-carboxylate.</text>
</comment>
<dbReference type="Pfam" id="PF00171">
    <property type="entry name" value="Aldedh"/>
    <property type="match status" value="1"/>
</dbReference>
<accession>A0A6A6P3S4</accession>
<dbReference type="FunFam" id="3.40.309.10:FF:000006">
    <property type="entry name" value="Gamma-glutamyl phosphate reductase"/>
    <property type="match status" value="1"/>
</dbReference>
<dbReference type="OrthoDB" id="1934954at2759"/>
<proteinExistence type="inferred from homology"/>
<dbReference type="Proteomes" id="UP000799766">
    <property type="component" value="Unassembled WGS sequence"/>
</dbReference>
<comment type="catalytic activity">
    <reaction evidence="7">
        <text>L-glutamate 5-semialdehyde + phosphate + NADP(+) = L-glutamyl 5-phosphate + NADPH + H(+)</text>
        <dbReference type="Rhea" id="RHEA:19541"/>
        <dbReference type="ChEBI" id="CHEBI:15378"/>
        <dbReference type="ChEBI" id="CHEBI:43474"/>
        <dbReference type="ChEBI" id="CHEBI:57783"/>
        <dbReference type="ChEBI" id="CHEBI:58066"/>
        <dbReference type="ChEBI" id="CHEBI:58274"/>
        <dbReference type="ChEBI" id="CHEBI:58349"/>
        <dbReference type="EC" id="1.2.1.41"/>
    </reaction>
</comment>
<reference evidence="13" key="1">
    <citation type="journal article" date="2020" name="Stud. Mycol.">
        <title>101 Dothideomycetes genomes: a test case for predicting lifestyles and emergence of pathogens.</title>
        <authorList>
            <person name="Haridas S."/>
            <person name="Albert R."/>
            <person name="Binder M."/>
            <person name="Bloem J."/>
            <person name="Labutti K."/>
            <person name="Salamov A."/>
            <person name="Andreopoulos B."/>
            <person name="Baker S."/>
            <person name="Barry K."/>
            <person name="Bills G."/>
            <person name="Bluhm B."/>
            <person name="Cannon C."/>
            <person name="Castanera R."/>
            <person name="Culley D."/>
            <person name="Daum C."/>
            <person name="Ezra D."/>
            <person name="Gonzalez J."/>
            <person name="Henrissat B."/>
            <person name="Kuo A."/>
            <person name="Liang C."/>
            <person name="Lipzen A."/>
            <person name="Lutzoni F."/>
            <person name="Magnuson J."/>
            <person name="Mondo S."/>
            <person name="Nolan M."/>
            <person name="Ohm R."/>
            <person name="Pangilinan J."/>
            <person name="Park H.-J."/>
            <person name="Ramirez L."/>
            <person name="Alfaro M."/>
            <person name="Sun H."/>
            <person name="Tritt A."/>
            <person name="Yoshinaga Y."/>
            <person name="Zwiers L.-H."/>
            <person name="Turgeon B."/>
            <person name="Goodwin S."/>
            <person name="Spatafora J."/>
            <person name="Crous P."/>
            <person name="Grigoriev I."/>
        </authorList>
    </citation>
    <scope>NUCLEOTIDE SEQUENCE</scope>
    <source>
        <strain evidence="13">ATCC 16933</strain>
    </source>
</reference>
<keyword evidence="14" id="KW-1185">Reference proteome</keyword>
<dbReference type="EMBL" id="MU001677">
    <property type="protein sequence ID" value="KAF2458671.1"/>
    <property type="molecule type" value="Genomic_DNA"/>
</dbReference>
<dbReference type="NCBIfam" id="NF001221">
    <property type="entry name" value="PRK00197.1"/>
    <property type="match status" value="1"/>
</dbReference>
<evidence type="ECO:0000313" key="14">
    <source>
        <dbReference type="Proteomes" id="UP000799766"/>
    </source>
</evidence>
<dbReference type="HAMAP" id="MF_00412">
    <property type="entry name" value="ProA"/>
    <property type="match status" value="1"/>
</dbReference>
<feature type="domain" description="Aldehyde dehydrogenase" evidence="12">
    <location>
        <begin position="6"/>
        <end position="284"/>
    </location>
</feature>
<evidence type="ECO:0000259" key="12">
    <source>
        <dbReference type="Pfam" id="PF00171"/>
    </source>
</evidence>
<dbReference type="PANTHER" id="PTHR11063">
    <property type="entry name" value="GLUTAMATE SEMIALDEHYDE DEHYDROGENASE"/>
    <property type="match status" value="1"/>
</dbReference>
<evidence type="ECO:0000256" key="3">
    <source>
        <dbReference type="ARBA" id="ARBA00022605"/>
    </source>
</evidence>
<dbReference type="Gene3D" id="3.40.605.10">
    <property type="entry name" value="Aldehyde Dehydrogenase, Chain A, domain 1"/>
    <property type="match status" value="1"/>
</dbReference>
<evidence type="ECO:0000256" key="1">
    <source>
        <dbReference type="ARBA" id="ARBA00004985"/>
    </source>
</evidence>
<dbReference type="AlphaFoldDB" id="A0A6A6P3S4"/>
<evidence type="ECO:0000313" key="13">
    <source>
        <dbReference type="EMBL" id="KAF2458671.1"/>
    </source>
</evidence>
<keyword evidence="5" id="KW-0521">NADP</keyword>
<evidence type="ECO:0000256" key="5">
    <source>
        <dbReference type="ARBA" id="ARBA00022857"/>
    </source>
</evidence>
<evidence type="ECO:0000256" key="6">
    <source>
        <dbReference type="ARBA" id="ARBA00023002"/>
    </source>
</evidence>
<protein>
    <recommendedName>
        <fullName evidence="2">glutamate-5-semialdehyde dehydrogenase</fullName>
        <ecNumber evidence="2">1.2.1.41</ecNumber>
    </recommendedName>
    <alternativeName>
        <fullName evidence="11">Glutamate-5-semialdehyde dehydrogenase</fullName>
    </alternativeName>
    <alternativeName>
        <fullName evidence="10">Glutamyl-gamma-semialdehyde dehydrogenase</fullName>
    </alternativeName>
</protein>
<evidence type="ECO:0000256" key="7">
    <source>
        <dbReference type="ARBA" id="ARBA00049024"/>
    </source>
</evidence>
<evidence type="ECO:0000256" key="8">
    <source>
        <dbReference type="ARBA" id="ARBA00059423"/>
    </source>
</evidence>
<organism evidence="13 14">
    <name type="scientific">Lineolata rhizophorae</name>
    <dbReference type="NCBI Taxonomy" id="578093"/>
    <lineage>
        <taxon>Eukaryota</taxon>
        <taxon>Fungi</taxon>
        <taxon>Dikarya</taxon>
        <taxon>Ascomycota</taxon>
        <taxon>Pezizomycotina</taxon>
        <taxon>Dothideomycetes</taxon>
        <taxon>Dothideomycetes incertae sedis</taxon>
        <taxon>Lineolatales</taxon>
        <taxon>Lineolataceae</taxon>
        <taxon>Lineolata</taxon>
    </lineage>
</organism>
<comment type="pathway">
    <text evidence="1">Amino-acid biosynthesis; L-proline biosynthesis; L-glutamate 5-semialdehyde from L-glutamate: step 2/2.</text>
</comment>
<dbReference type="PANTHER" id="PTHR11063:SF8">
    <property type="entry name" value="DELTA-1-PYRROLINE-5-CARBOXYLATE SYNTHASE"/>
    <property type="match status" value="1"/>
</dbReference>
<dbReference type="InterPro" id="IPR015590">
    <property type="entry name" value="Aldehyde_DH_dom"/>
</dbReference>
<dbReference type="UniPathway" id="UPA00098">
    <property type="reaction ID" value="UER00360"/>
</dbReference>
<dbReference type="GO" id="GO:0004350">
    <property type="term" value="F:glutamate-5-semialdehyde dehydrogenase activity"/>
    <property type="evidence" value="ECO:0007669"/>
    <property type="project" value="UniProtKB-EC"/>
</dbReference>
<evidence type="ECO:0000256" key="2">
    <source>
        <dbReference type="ARBA" id="ARBA00013002"/>
    </source>
</evidence>
<evidence type="ECO:0000256" key="10">
    <source>
        <dbReference type="ARBA" id="ARBA00075718"/>
    </source>
</evidence>
<keyword evidence="3" id="KW-0028">Amino-acid biosynthesis</keyword>
<comment type="similarity">
    <text evidence="9">Belongs to the gamma-glutamyl phosphate reductase family.</text>
</comment>
<evidence type="ECO:0000256" key="4">
    <source>
        <dbReference type="ARBA" id="ARBA00022650"/>
    </source>
</evidence>
<name>A0A6A6P3S4_9PEZI</name>